<keyword evidence="1" id="KW-0812">Transmembrane</keyword>
<keyword evidence="1" id="KW-1133">Transmembrane helix</keyword>
<dbReference type="EMBL" id="CP002372">
    <property type="protein sequence ID" value="ADT84793.1"/>
    <property type="molecule type" value="Genomic_DNA"/>
</dbReference>
<dbReference type="PATRIC" id="fig|391623.17.peg.1817"/>
<feature type="transmembrane region" description="Helical" evidence="1">
    <location>
        <begin position="12"/>
        <end position="42"/>
    </location>
</feature>
<accession>F0LK81</accession>
<dbReference type="Proteomes" id="UP000007478">
    <property type="component" value="Chromosome"/>
</dbReference>
<dbReference type="KEGG" id="tba:TERMP_01818"/>
<evidence type="ECO:0000256" key="1">
    <source>
        <dbReference type="SAM" id="Phobius"/>
    </source>
</evidence>
<organism evidence="2 3">
    <name type="scientific">Thermococcus barophilus (strain DSM 11836 / MP)</name>
    <dbReference type="NCBI Taxonomy" id="391623"/>
    <lineage>
        <taxon>Archaea</taxon>
        <taxon>Methanobacteriati</taxon>
        <taxon>Methanobacteriota</taxon>
        <taxon>Thermococci</taxon>
        <taxon>Thermococcales</taxon>
        <taxon>Thermococcaceae</taxon>
        <taxon>Thermococcus</taxon>
    </lineage>
</organism>
<protein>
    <submittedName>
        <fullName evidence="2">Uncharacterized protein</fullName>
    </submittedName>
</protein>
<dbReference type="AlphaFoldDB" id="F0LK81"/>
<keyword evidence="3" id="KW-1185">Reference proteome</keyword>
<name>F0LK81_THEBM</name>
<evidence type="ECO:0000313" key="3">
    <source>
        <dbReference type="Proteomes" id="UP000007478"/>
    </source>
</evidence>
<proteinExistence type="predicted"/>
<evidence type="ECO:0000313" key="2">
    <source>
        <dbReference type="EMBL" id="ADT84793.1"/>
    </source>
</evidence>
<dbReference type="HOGENOM" id="CLU_2949484_0_0_2"/>
<sequence length="59" mass="6704">MKKITDNPGLLMGALLILFGILSMKWIIVWSGIFLFILAYILTEYSSQRERITGVGNEK</sequence>
<keyword evidence="1" id="KW-0472">Membrane</keyword>
<gene>
    <name evidence="2" type="ordered locus">TERMP_01818</name>
</gene>
<reference evidence="2 3" key="1">
    <citation type="journal article" date="2011" name="J. Bacteriol.">
        <title>Complete genome sequence of the hyperthermophilic, piezophilic, heterotrophic, and carboxydotrophic archaeon Thermococcus barophilus MP.</title>
        <authorList>
            <person name="Vannier P."/>
            <person name="Marteinsson V.T."/>
            <person name="Fridjonsson O.H."/>
            <person name="Oger P."/>
            <person name="Jebbar M."/>
        </authorList>
    </citation>
    <scope>NUCLEOTIDE SEQUENCE [LARGE SCALE GENOMIC DNA]</scope>
    <source>
        <strain evidence="3">DSM 11836 / MP</strain>
    </source>
</reference>